<feature type="region of interest" description="Disordered" evidence="3">
    <location>
        <begin position="3305"/>
        <end position="3331"/>
    </location>
</feature>
<feature type="compositionally biased region" description="Acidic residues" evidence="3">
    <location>
        <begin position="2200"/>
        <end position="2214"/>
    </location>
</feature>
<comment type="subcellular location">
    <subcellularLocation>
        <location evidence="1">Secreted</location>
    </subcellularLocation>
</comment>
<dbReference type="InterPro" id="IPR050557">
    <property type="entry name" value="RTX_toxin/Mannuronan_C5-epim"/>
</dbReference>
<dbReference type="PANTHER" id="PTHR38340:SF1">
    <property type="entry name" value="S-LAYER PROTEIN"/>
    <property type="match status" value="1"/>
</dbReference>
<evidence type="ECO:0000256" key="4">
    <source>
        <dbReference type="SAM" id="SignalP"/>
    </source>
</evidence>
<dbReference type="Gene3D" id="2.60.40.10">
    <property type="entry name" value="Immunoglobulins"/>
    <property type="match status" value="1"/>
</dbReference>
<dbReference type="PROSITE" id="PS00330">
    <property type="entry name" value="HEMOLYSIN_CALCIUM"/>
    <property type="match status" value="1"/>
</dbReference>
<dbReference type="SUPFAM" id="SSF110296">
    <property type="entry name" value="Oligoxyloglucan reducing end-specific cellobiohydrolase"/>
    <property type="match status" value="1"/>
</dbReference>
<evidence type="ECO:0000256" key="3">
    <source>
        <dbReference type="SAM" id="MobiDB-lite"/>
    </source>
</evidence>
<keyword evidence="4" id="KW-0732">Signal</keyword>
<accession>A0AA41QGT4</accession>
<feature type="compositionally biased region" description="Low complexity" evidence="3">
    <location>
        <begin position="2541"/>
        <end position="2551"/>
    </location>
</feature>
<feature type="compositionally biased region" description="Gly residues" evidence="3">
    <location>
        <begin position="3102"/>
        <end position="3118"/>
    </location>
</feature>
<organism evidence="5 6">
    <name type="scientific">Antribacter soli</name>
    <dbReference type="NCBI Taxonomy" id="2910976"/>
    <lineage>
        <taxon>Bacteria</taxon>
        <taxon>Bacillati</taxon>
        <taxon>Actinomycetota</taxon>
        <taxon>Actinomycetes</taxon>
        <taxon>Micrococcales</taxon>
        <taxon>Promicromonosporaceae</taxon>
        <taxon>Antribacter</taxon>
    </lineage>
</organism>
<dbReference type="Pfam" id="PF00353">
    <property type="entry name" value="HemolysinCabind"/>
    <property type="match status" value="12"/>
</dbReference>
<dbReference type="PANTHER" id="PTHR38340">
    <property type="entry name" value="S-LAYER PROTEIN"/>
    <property type="match status" value="1"/>
</dbReference>
<feature type="compositionally biased region" description="Low complexity" evidence="3">
    <location>
        <begin position="2241"/>
        <end position="2250"/>
    </location>
</feature>
<dbReference type="GO" id="GO:0005975">
    <property type="term" value="P:carbohydrate metabolic process"/>
    <property type="evidence" value="ECO:0007669"/>
    <property type="project" value="UniProtKB-ARBA"/>
</dbReference>
<dbReference type="SUPFAM" id="SSF51120">
    <property type="entry name" value="beta-Roll"/>
    <property type="match status" value="7"/>
</dbReference>
<feature type="region of interest" description="Disordered" evidence="3">
    <location>
        <begin position="2620"/>
        <end position="2713"/>
    </location>
</feature>
<feature type="region of interest" description="Disordered" evidence="3">
    <location>
        <begin position="3059"/>
        <end position="3126"/>
    </location>
</feature>
<protein>
    <recommendedName>
        <fullName evidence="7">Calcium-binding protein</fullName>
    </recommendedName>
</protein>
<dbReference type="PRINTS" id="PR00313">
    <property type="entry name" value="CABNDNGRPT"/>
</dbReference>
<feature type="signal peptide" evidence="4">
    <location>
        <begin position="1"/>
        <end position="29"/>
    </location>
</feature>
<feature type="region of interest" description="Disordered" evidence="3">
    <location>
        <begin position="2839"/>
        <end position="2885"/>
    </location>
</feature>
<dbReference type="Proteomes" id="UP001165405">
    <property type="component" value="Unassembled WGS sequence"/>
</dbReference>
<dbReference type="InterPro" id="IPR001343">
    <property type="entry name" value="Hemolysn_Ca-bd"/>
</dbReference>
<evidence type="ECO:0000313" key="6">
    <source>
        <dbReference type="Proteomes" id="UP001165405"/>
    </source>
</evidence>
<name>A0AA41QGT4_9MICO</name>
<dbReference type="GO" id="GO:0005509">
    <property type="term" value="F:calcium ion binding"/>
    <property type="evidence" value="ECO:0007669"/>
    <property type="project" value="InterPro"/>
</dbReference>
<dbReference type="InterPro" id="IPR011049">
    <property type="entry name" value="Serralysin-like_metalloprot_C"/>
</dbReference>
<feature type="region of interest" description="Disordered" evidence="3">
    <location>
        <begin position="2478"/>
        <end position="2566"/>
    </location>
</feature>
<keyword evidence="2" id="KW-0964">Secreted</keyword>
<evidence type="ECO:0000313" key="5">
    <source>
        <dbReference type="EMBL" id="MCF4122846.1"/>
    </source>
</evidence>
<feature type="region of interest" description="Disordered" evidence="3">
    <location>
        <begin position="2234"/>
        <end position="2304"/>
    </location>
</feature>
<keyword evidence="6" id="KW-1185">Reference proteome</keyword>
<feature type="compositionally biased region" description="Acidic residues" evidence="3">
    <location>
        <begin position="2509"/>
        <end position="2520"/>
    </location>
</feature>
<feature type="compositionally biased region" description="Basic and acidic residues" evidence="3">
    <location>
        <begin position="3072"/>
        <end position="3085"/>
    </location>
</feature>
<proteinExistence type="predicted"/>
<reference evidence="5" key="1">
    <citation type="submission" date="2022-01" db="EMBL/GenBank/DDBJ databases">
        <title>Antribacter sp. nov., isolated from Guizhou of China.</title>
        <authorList>
            <person name="Chengliang C."/>
            <person name="Ya Z."/>
        </authorList>
    </citation>
    <scope>NUCLEOTIDE SEQUENCE</scope>
    <source>
        <strain evidence="5">KLBMP 9083</strain>
    </source>
</reference>
<dbReference type="RefSeq" id="WP_236090637.1">
    <property type="nucleotide sequence ID" value="NZ_JAKGSG010000050.1"/>
</dbReference>
<dbReference type="EMBL" id="JAKGSG010000050">
    <property type="protein sequence ID" value="MCF4122846.1"/>
    <property type="molecule type" value="Genomic_DNA"/>
</dbReference>
<dbReference type="Gene3D" id="2.150.10.10">
    <property type="entry name" value="Serralysin-like metalloprotease, C-terminal"/>
    <property type="match status" value="3"/>
</dbReference>
<comment type="caution">
    <text evidence="5">The sequence shown here is derived from an EMBL/GenBank/DDBJ whole genome shotgun (WGS) entry which is preliminary data.</text>
</comment>
<gene>
    <name evidence="5" type="ORF">L1785_17860</name>
</gene>
<dbReference type="InterPro" id="IPR013783">
    <property type="entry name" value="Ig-like_fold"/>
</dbReference>
<feature type="chain" id="PRO_5041358073" description="Calcium-binding protein" evidence="4">
    <location>
        <begin position="30"/>
        <end position="3331"/>
    </location>
</feature>
<evidence type="ECO:0000256" key="1">
    <source>
        <dbReference type="ARBA" id="ARBA00004613"/>
    </source>
</evidence>
<feature type="region of interest" description="Disordered" evidence="3">
    <location>
        <begin position="2188"/>
        <end position="2221"/>
    </location>
</feature>
<dbReference type="GO" id="GO:0005576">
    <property type="term" value="C:extracellular region"/>
    <property type="evidence" value="ECO:0007669"/>
    <property type="project" value="UniProtKB-SubCell"/>
</dbReference>
<dbReference type="InterPro" id="IPR018511">
    <property type="entry name" value="Hemolysin-typ_Ca-bd_CS"/>
</dbReference>
<evidence type="ECO:0008006" key="7">
    <source>
        <dbReference type="Google" id="ProtNLM"/>
    </source>
</evidence>
<sequence length="3331" mass="332738">MRAFRVPVVSVTTAALVAAGVLTAPPVVADEDDVFAEQVAAWAVGLAQEESLAAPLPVVGVAPGGLLAAADPTLGGDLSRDGSRYTLEVSDDVPAVLSLEPAFGLTTASAALTAHVTVRVEFTLGLGAVDDDTSYRYVVAAGADAPAVTASVTVAGLPGAVPASVGVLGVDLTERAGADPVAFTASYGGTVADPDGDGRLTFDDPGGLPDDGELATAGSATGLADVTLASGSTSGALAVTSAGDAFAEPVSATVDFAWPDLTDPSGLTVTPDGFDAVTDFLNLTVRDTAEGLVLVKSALAAVQRAQLDEGGPTGNLDLPFLRGSVADVLVLNEQLVTFLTTNINQAEEDVTDPEDGQPTWSSLQGLFAALEDVPGLSVEVGAYDPATHRLPFTLTTARSAQDVAVYTAPTAEEGEVVGDNDLKPGLVELDNLLTDGSGRAVENVLGDSPQATASLDYTATVELAFDLRPSVAHDPPLQVTADDGSVAFFDETPIGVDRTLFRSATATADFPIATPVAASGLVGFVEVDVTGEIAVGRAAADAPMLTLAVAGTDYRPVGDLFAELRDDAPAALDVDLNVAASVTDGAVTVTGLPDFLPSAATWSVPPCDIAAAPAGCAPDLTGLADLLALDVDAAEPRALLGRVADTLLLADSGLRSPGLLGDAARTPLPLVGTSVADVLAGAQDGLATATALTGAVQGLVDTPPVTLQETLGDLSDALGLPDEAPLGARYQVVDGSPSLVVDLALEREYTTTRTLAYDLDGVPLVGATSTGTVDVAASVDVSAGVAVPLAEPVAGAAGLVRLVDPSVSASVSAGLDGTFEVSLAGLTAALGAEGDEVSGQLGLTATFGATGATTLGGLLALDPTVVGTADCGSGATLLCADLPVYVLGNPISATNGSLVVAVPDDVSLAAALAGTTVTLPDTGALAALLYSTPFDLNTLPSGILTYLGLLQQGLQAASLGGSVPLLGDQLVEAAQVVADARAAIEGLGDLGETAYADAKAQIETALGATITEHCGVLQATTDVEVVATTDAPSGDPQVEYSYVVVGRTGTTPTVRSAPDSAQNEAVLSTDNSNHVTWAADGRADGYLVLRSTDGGATWQQVADVTGTEFTDDGTATPQAAPADPGEPAPITGCVSNPLAIETLVVEWEFDPNGPGGDPELCEVIPLDVGIPGLALRAGKDPATGECGGTDGGLQASLDYGFGVSVALDKTAGLVILTGDEGDREAHVGAAVNLLPVGGEDEPDLTAQLAILQMDVEKADPDAQEVSGEFYVDLVGEPTEVGGTTRNAVGLDQLLTSPGEVIDVGATFAVDVDWELTAAPGVAGQTLPGISANLALGWSAGVGDAQPQFGDPTPAVGTTPSIAFTDISLDLGTFLESQVGPALEEVNRVIDPLRPVLETLYAPIPVLTDLSKMAGGDEVSLVSIAEAYNTLAGGTDTTMVRTILQVVETASTVADLVGQLAGGSVALPVGDLTLDGTRALTTAATPDQVSALKAPGGFDPADPTEESTAIRNSLTGTAVHDTDGFGFTFTLLEHPELLADLLLNGDVELVRFDSGTLELGFSFKQSFGPVYAPPPLLVTLSGAAGVRARVIVGFDTLGLRNAVAAFQSGELSDAIRILDGLYLATTDLEGRQVPVLEFYGELAAGLAVSIVIISVEVRGGFGLTVSFYWNDPNDDGKFRFFEFGEQAKISPICLFRTGGRLYLFLELGITIGISIFSVSFDVTIAKVTLLDFTAEPDCDPEPPVLATAAGDTLVVHLGAAGTDGFRGGSWGADSGDTEVFKVYERHDFSGDAEPEGGWPVTGYAVEGLGIVQEFPGVKARVVVDGRDSQTGFQLTFLGDSDKEDPDAGQAGFRTDVVVFGSEHDDEIKTDEGAASVDARRGNDVVTAANPVGRAALLAGGPGVDRITSGQGDSVVAGDSDLPVTATVSAGGHDFPVAVDAPGAGEDGDGDDADGNDVVTAGTGTNTLFGNGGADRAGVVGQQGAQRSGSPNVLVGGTGNDVLTAGPGNDVVYPGTAPSGGLLDIDGEAYTPGDGLTDAQRGFLADDAGTADAGTVNLVDTGSGADLVVGSQIADVVRSGSLGSAGTTSYLFGGGAEDVLAGGFGSDEVFGGPADDYVLAEPTEVGGVSGPGVFGPQRTITVLPLPAGETPQSDLLVGGGGRDHVVGGDGGAQAWGDAYRPAELCTAGEPVASDGDTSGADETADVDSADYEDDRDDIVGGRGVDVVRAGGGADRARLDGAADRGCGQSGPDDLGGGDGPDRVWGGSGDDLLTGDEGADELYGNAGTDTAFGGEGTDTIEGNAGADSLFGGAAEDLLVGGTRATGRDDTGDTLYGDTGTDALIGDNGAADPAAPLGYRPFDLTGPATAGGDDRLFGAAEDDLGYGGLGADLVSGQAGADHLEGGPNPAGSPDTVLGDAGGDELVGGSFVPAPDAGDVVEGGAGADVALGDNASVVPVAVDPAGTPVLAGRATAGHTVTELDTAADSPAEHGGPDVLRGGPEDDALFAQGADDPEVSGGDGDDLASGGRGTDIVLGGAGRDDLVGGSVTPVGTTVPGGPGADGQPDAGDTVVGGTDGDVALGDNAVVTVAAGVPAVPSPLLAGRERATQAPRVLRLLDLGADAGSADSGGDLVQGEDGEDVLLGQSGDDRVQGGAADDAAEGGPGTDWLEGGGGDDDLVGGSTTPAADPESDEPGTGTEASTGQPDAGDVILGQGGDDAALGDNGVFLRSAGAHASVLVRSSTDGTLVRQRTVVPYDLGAPMGGGDYVLGGDGVDALWGQDAADAISGGPDDDYAEGNGAGDVVRGDDPVLTLTEGGVPDAGVPGVPVPAAAWPGTTAVVPETGPDGQDDLIGGSARSGFRDGGDTIEGDGESDVALGDDGTLLRDPAESAGTWTDRVEPDRYPADTADPAYPARLFAVRLHDPARVPDGQDGTTRFCAEVDDRDTCEPAGSYGADTIGGGDGDDRLWGGDGDDAMRGGAGADDVVGELGDDELSGDAGQDTILGDRGGVVGAWIDSPAEGTFSVTLSGVPQDTYTGLPVGSFDRRVDLLSDVEDRAWVDTDAEPMPYPGLTTGGDDRIRGGDDRDAIHGGAGDDLANGDNGGDEVLGGNGADVLWGGRGNPDGSPDRGVGDVYVDHVLGGASVAGSGTPSVLGADVIDWNPRGSAADPGVTCAAGDAPQDVPGTVVDPCSWFGHTSTDDADPGNDQHHHGTDWLYGGWDRDVMQGNESANGPSAQEDRLIDWNGAYNLYSHCNAGYGGWNDVRQHSPSMVSFLQSLAYGMSAGRDADDVTTPGSSAFVELALVRPSDNNQHGTGKAFPTTPGHFDDPTACPAG</sequence>
<evidence type="ECO:0000256" key="2">
    <source>
        <dbReference type="ARBA" id="ARBA00022525"/>
    </source>
</evidence>